<reference evidence="1 2" key="1">
    <citation type="submission" date="2019-04" db="EMBL/GenBank/DDBJ databases">
        <title>Friends and foes A comparative genomics studyof 23 Aspergillus species from section Flavi.</title>
        <authorList>
            <consortium name="DOE Joint Genome Institute"/>
            <person name="Kjaerbolling I."/>
            <person name="Vesth T."/>
            <person name="Frisvad J.C."/>
            <person name="Nybo J.L."/>
            <person name="Theobald S."/>
            <person name="Kildgaard S."/>
            <person name="Isbrandt T."/>
            <person name="Kuo A."/>
            <person name="Sato A."/>
            <person name="Lyhne E.K."/>
            <person name="Kogle M.E."/>
            <person name="Wiebenga A."/>
            <person name="Kun R.S."/>
            <person name="Lubbers R.J."/>
            <person name="Makela M.R."/>
            <person name="Barry K."/>
            <person name="Chovatia M."/>
            <person name="Clum A."/>
            <person name="Daum C."/>
            <person name="Haridas S."/>
            <person name="He G."/>
            <person name="LaButti K."/>
            <person name="Lipzen A."/>
            <person name="Mondo S."/>
            <person name="Riley R."/>
            <person name="Salamov A."/>
            <person name="Simmons B.A."/>
            <person name="Magnuson J.K."/>
            <person name="Henrissat B."/>
            <person name="Mortensen U.H."/>
            <person name="Larsen T.O."/>
            <person name="Devries R.P."/>
            <person name="Grigoriev I.V."/>
            <person name="Machida M."/>
            <person name="Baker S.E."/>
            <person name="Andersen M.R."/>
        </authorList>
    </citation>
    <scope>NUCLEOTIDE SEQUENCE [LARGE SCALE GENOMIC DNA]</scope>
    <source>
        <strain evidence="1 2">IBT 29228</strain>
    </source>
</reference>
<dbReference type="EMBL" id="ML736167">
    <property type="protein sequence ID" value="KAE8381854.1"/>
    <property type="molecule type" value="Genomic_DNA"/>
</dbReference>
<proteinExistence type="predicted"/>
<dbReference type="AlphaFoldDB" id="A0A5N7BJ88"/>
<evidence type="ECO:0000313" key="2">
    <source>
        <dbReference type="Proteomes" id="UP000326198"/>
    </source>
</evidence>
<sequence length="89" mass="10370">MRWRSGIQYYHPKLYLRRYQWPQKERPLLGGVCSPLGITVPMLRSPRRSSMGRTCPCLGDITYLVGELHHHAKMPWLLLECYIGSAEVN</sequence>
<name>A0A5N7BJ88_9EURO</name>
<gene>
    <name evidence="1" type="ORF">BDV26DRAFT_254742</name>
</gene>
<accession>A0A5N7BJ88</accession>
<protein>
    <submittedName>
        <fullName evidence="1">Uncharacterized protein</fullName>
    </submittedName>
</protein>
<keyword evidence="2" id="KW-1185">Reference proteome</keyword>
<evidence type="ECO:0000313" key="1">
    <source>
        <dbReference type="EMBL" id="KAE8381854.1"/>
    </source>
</evidence>
<organism evidence="1 2">
    <name type="scientific">Aspergillus bertholletiae</name>
    <dbReference type="NCBI Taxonomy" id="1226010"/>
    <lineage>
        <taxon>Eukaryota</taxon>
        <taxon>Fungi</taxon>
        <taxon>Dikarya</taxon>
        <taxon>Ascomycota</taxon>
        <taxon>Pezizomycotina</taxon>
        <taxon>Eurotiomycetes</taxon>
        <taxon>Eurotiomycetidae</taxon>
        <taxon>Eurotiales</taxon>
        <taxon>Aspergillaceae</taxon>
        <taxon>Aspergillus</taxon>
        <taxon>Aspergillus subgen. Circumdati</taxon>
    </lineage>
</organism>
<dbReference type="Proteomes" id="UP000326198">
    <property type="component" value="Unassembled WGS sequence"/>
</dbReference>